<name>A0ACC6V186_9CREN</name>
<evidence type="ECO:0000313" key="2">
    <source>
        <dbReference type="Proteomes" id="UP000033636"/>
    </source>
</evidence>
<dbReference type="Proteomes" id="UP000033636">
    <property type="component" value="Unassembled WGS sequence"/>
</dbReference>
<accession>A0ACC6V186</accession>
<comment type="caution">
    <text evidence="1">The sequence shown here is derived from an EMBL/GenBank/DDBJ whole genome shotgun (WGS) entry which is preliminary data.</text>
</comment>
<dbReference type="EMBL" id="JZWT02000014">
    <property type="protein sequence ID" value="MFB6490802.1"/>
    <property type="molecule type" value="Genomic_DNA"/>
</dbReference>
<organism evidence="1 2">
    <name type="scientific">Thermoproteus sp. AZ2</name>
    <dbReference type="NCBI Taxonomy" id="1609232"/>
    <lineage>
        <taxon>Archaea</taxon>
        <taxon>Thermoproteota</taxon>
        <taxon>Thermoprotei</taxon>
        <taxon>Thermoproteales</taxon>
        <taxon>Thermoproteaceae</taxon>
        <taxon>Thermoproteus</taxon>
    </lineage>
</organism>
<sequence>MKSYAAVAFLVVVWGLAYPLTKLLSQFFSPPFIAFFRALVGFLMLYAAARGLRPGLRTAIVGILSMGATVLSLSIATAISRNPGLVSALMYTQPIFVLAIGAALGARPKPLETLGVALGVSGVVLSAWGGLSLDVALPLIGGFLWALGSILYGRWLASEDPMPVTAAMNGYAALFLAPAAALDFRIDPTPISLALLIALAVAAQGLGWLLYFVSIRELGVAKVSEMVLLTPVSSYLFSYAIFHAVPTETQLAGSALILLGVFLTYLAKPRPARPREATR</sequence>
<proteinExistence type="predicted"/>
<reference evidence="1" key="1">
    <citation type="submission" date="2024-07" db="EMBL/GenBank/DDBJ databases">
        <title>Metagenome and Metagenome-Assembled Genomes of Archaea from a hot spring from the geothermal field of Los Azufres, Mexico.</title>
        <authorList>
            <person name="Marin-Paredes R."/>
            <person name="Martinez-Romero E."/>
            <person name="Servin-Garciduenas L.E."/>
        </authorList>
    </citation>
    <scope>NUCLEOTIDE SEQUENCE</scope>
</reference>
<gene>
    <name evidence="1" type="ORF">TU35_006105</name>
</gene>
<protein>
    <submittedName>
        <fullName evidence="1">DMT family transporter</fullName>
    </submittedName>
</protein>
<evidence type="ECO:0000313" key="1">
    <source>
        <dbReference type="EMBL" id="MFB6490802.1"/>
    </source>
</evidence>